<dbReference type="RefSeq" id="WP_311662901.1">
    <property type="nucleotide sequence ID" value="NZ_JAVRHT010000014.1"/>
</dbReference>
<keyword evidence="2" id="KW-0472">Membrane</keyword>
<dbReference type="Proteomes" id="UP001267426">
    <property type="component" value="Unassembled WGS sequence"/>
</dbReference>
<reference evidence="3 4" key="1">
    <citation type="submission" date="2023-09" db="EMBL/GenBank/DDBJ databases">
        <authorList>
            <person name="Rey-Velasco X."/>
        </authorList>
    </citation>
    <scope>NUCLEOTIDE SEQUENCE [LARGE SCALE GENOMIC DNA]</scope>
    <source>
        <strain evidence="3 4">F394</strain>
    </source>
</reference>
<feature type="transmembrane region" description="Helical" evidence="2">
    <location>
        <begin position="64"/>
        <end position="87"/>
    </location>
</feature>
<keyword evidence="2" id="KW-0812">Transmembrane</keyword>
<dbReference type="InterPro" id="IPR046643">
    <property type="entry name" value="DUF6755"/>
</dbReference>
<keyword evidence="4" id="KW-1185">Reference proteome</keyword>
<gene>
    <name evidence="3" type="ORF">RM540_07320</name>
</gene>
<evidence type="ECO:0000256" key="1">
    <source>
        <dbReference type="SAM" id="MobiDB-lite"/>
    </source>
</evidence>
<keyword evidence="2" id="KW-1133">Transmembrane helix</keyword>
<organism evidence="3 4">
    <name type="scientific">Rubrivirga litoralis</name>
    <dbReference type="NCBI Taxonomy" id="3075598"/>
    <lineage>
        <taxon>Bacteria</taxon>
        <taxon>Pseudomonadati</taxon>
        <taxon>Rhodothermota</taxon>
        <taxon>Rhodothermia</taxon>
        <taxon>Rhodothermales</taxon>
        <taxon>Rubricoccaceae</taxon>
        <taxon>Rubrivirga</taxon>
    </lineage>
</organism>
<accession>A0ABU3BQJ3</accession>
<feature type="transmembrane region" description="Helical" evidence="2">
    <location>
        <begin position="31"/>
        <end position="52"/>
    </location>
</feature>
<evidence type="ECO:0000313" key="3">
    <source>
        <dbReference type="EMBL" id="MDT0631558.1"/>
    </source>
</evidence>
<comment type="caution">
    <text evidence="3">The sequence shown here is derived from an EMBL/GenBank/DDBJ whole genome shotgun (WGS) entry which is preliminary data.</text>
</comment>
<feature type="region of interest" description="Disordered" evidence="1">
    <location>
        <begin position="1"/>
        <end position="21"/>
    </location>
</feature>
<name>A0ABU3BQJ3_9BACT</name>
<proteinExistence type="predicted"/>
<sequence length="91" mass="9585">MSTPTPPPEHTASGRTTAQGARFSRAQRMTIVNGILAIVVLIVILQLWLLTASMNAMLGGDHGVAVPAALASLVCLGLNAGLLWYLYRLDG</sequence>
<protein>
    <submittedName>
        <fullName evidence="3">DUF6755 family protein</fullName>
    </submittedName>
</protein>
<evidence type="ECO:0000313" key="4">
    <source>
        <dbReference type="Proteomes" id="UP001267426"/>
    </source>
</evidence>
<evidence type="ECO:0000256" key="2">
    <source>
        <dbReference type="SAM" id="Phobius"/>
    </source>
</evidence>
<dbReference type="Pfam" id="PF20540">
    <property type="entry name" value="DUF6755"/>
    <property type="match status" value="1"/>
</dbReference>
<dbReference type="EMBL" id="JAVRHT010000014">
    <property type="protein sequence ID" value="MDT0631558.1"/>
    <property type="molecule type" value="Genomic_DNA"/>
</dbReference>